<dbReference type="SUPFAM" id="SSF51735">
    <property type="entry name" value="NAD(P)-binding Rossmann-fold domains"/>
    <property type="match status" value="1"/>
</dbReference>
<gene>
    <name evidence="2" type="ORF">HMPREF0534_0245</name>
</gene>
<dbReference type="Pfam" id="PF02558">
    <property type="entry name" value="ApbA"/>
    <property type="match status" value="1"/>
</dbReference>
<organism evidence="2 3">
    <name type="scientific">Limosilactobacillus reuteri CF48-3A</name>
    <dbReference type="NCBI Taxonomy" id="525341"/>
    <lineage>
        <taxon>Bacteria</taxon>
        <taxon>Bacillati</taxon>
        <taxon>Bacillota</taxon>
        <taxon>Bacilli</taxon>
        <taxon>Lactobacillales</taxon>
        <taxon>Lactobacillaceae</taxon>
        <taxon>Limosilactobacillus</taxon>
    </lineage>
</organism>
<accession>A0A8D9S1U5</accession>
<dbReference type="InterPro" id="IPR013332">
    <property type="entry name" value="KPR_N"/>
</dbReference>
<dbReference type="EMBL" id="ACHG01000020">
    <property type="protein sequence ID" value="EEI66441.1"/>
    <property type="molecule type" value="Genomic_DNA"/>
</dbReference>
<evidence type="ECO:0000313" key="3">
    <source>
        <dbReference type="Proteomes" id="UP000003419"/>
    </source>
</evidence>
<evidence type="ECO:0000259" key="1">
    <source>
        <dbReference type="Pfam" id="PF02558"/>
    </source>
</evidence>
<dbReference type="Gene3D" id="3.40.50.720">
    <property type="entry name" value="NAD(P)-binding Rossmann-like Domain"/>
    <property type="match status" value="1"/>
</dbReference>
<dbReference type="Proteomes" id="UP000003419">
    <property type="component" value="Unassembled WGS sequence"/>
</dbReference>
<dbReference type="AlphaFoldDB" id="A0A8D9S1U5"/>
<evidence type="ECO:0000313" key="2">
    <source>
        <dbReference type="EMBL" id="EEI66441.1"/>
    </source>
</evidence>
<proteinExistence type="predicted"/>
<feature type="domain" description="Ketopantoate reductase N-terminal" evidence="1">
    <location>
        <begin position="4"/>
        <end position="38"/>
    </location>
</feature>
<comment type="caution">
    <text evidence="2">The sequence shown here is derived from an EMBL/GenBank/DDBJ whole genome shotgun (WGS) entry which is preliminary data.</text>
</comment>
<dbReference type="InterPro" id="IPR036291">
    <property type="entry name" value="NAD(P)-bd_dom_sf"/>
</dbReference>
<sequence>MKFTVVGAGAMGLRFGVLLQEAGNEVDFVEGWLPHYNKM</sequence>
<reference evidence="2 3" key="1">
    <citation type="submission" date="2009-01" db="EMBL/GenBank/DDBJ databases">
        <authorList>
            <person name="Qin X."/>
            <person name="Bachman B."/>
            <person name="Battles P."/>
            <person name="Bell A."/>
            <person name="Bess C."/>
            <person name="Bickham C."/>
            <person name="Chaboub L."/>
            <person name="Chen D."/>
            <person name="Coyle M."/>
            <person name="Deiros D.R."/>
            <person name="Dinh H."/>
            <person name="Forbes L."/>
            <person name="Fowler G."/>
            <person name="Francisco L."/>
            <person name="Fu Q."/>
            <person name="Gubbala S."/>
            <person name="Hale W."/>
            <person name="Han Y."/>
            <person name="Hemphill L."/>
            <person name="Highlander S.K."/>
            <person name="Hirani K."/>
            <person name="Hogues M."/>
            <person name="Jackson L."/>
            <person name="Jakkamsetti A."/>
            <person name="Javaid M."/>
            <person name="Jiang H."/>
            <person name="Korchina V."/>
            <person name="Kovar C."/>
            <person name="Lara F."/>
            <person name="Lee S."/>
            <person name="Mata R."/>
            <person name="Mathew T."/>
            <person name="Moen C."/>
            <person name="Morales K."/>
            <person name="Munidasa M."/>
            <person name="Nazareth L."/>
            <person name="Ngo R."/>
            <person name="Nguyen L."/>
            <person name="Okwuonu G."/>
            <person name="Ongeri F."/>
            <person name="Patil S."/>
            <person name="Petrosino J."/>
            <person name="Pham C."/>
            <person name="Pham P."/>
            <person name="Pu L.-L."/>
            <person name="Puazo M."/>
            <person name="Raj R."/>
            <person name="Reid J."/>
            <person name="Rouhana J."/>
            <person name="Saada N."/>
            <person name="Shang Y."/>
            <person name="Simmons D."/>
            <person name="Thornton R."/>
            <person name="Warren J."/>
            <person name="Weissenberger G."/>
            <person name="Zhang J."/>
            <person name="Zhang L."/>
            <person name="Zhou C."/>
            <person name="Zhu D."/>
            <person name="Muzny D."/>
            <person name="Worley K."/>
            <person name="Gibbs R."/>
        </authorList>
    </citation>
    <scope>NUCLEOTIDE SEQUENCE [LARGE SCALE GENOMIC DNA]</scope>
    <source>
        <strain evidence="2 3">CF48-3A</strain>
    </source>
</reference>
<protein>
    <submittedName>
        <fullName evidence="2">Putative 2-dehydropantoate 2-reductase</fullName>
    </submittedName>
</protein>
<name>A0A8D9S1U5_LIMRT</name>